<dbReference type="OrthoDB" id="6144063at2759"/>
<feature type="compositionally biased region" description="Acidic residues" evidence="1">
    <location>
        <begin position="1"/>
        <end position="272"/>
    </location>
</feature>
<proteinExistence type="predicted"/>
<dbReference type="InterPro" id="IPR012337">
    <property type="entry name" value="RNaseH-like_sf"/>
</dbReference>
<evidence type="ECO:0000313" key="2">
    <source>
        <dbReference type="EMBL" id="KAJ3589001.1"/>
    </source>
</evidence>
<dbReference type="PANTHER" id="PTHR45913:SF19">
    <property type="entry name" value="LOW QUALITY PROTEIN: ZINC FINGER BED DOMAIN-CONTAINING PROTEIN 5-LIKE"/>
    <property type="match status" value="1"/>
</dbReference>
<evidence type="ECO:0000256" key="1">
    <source>
        <dbReference type="SAM" id="MobiDB-lite"/>
    </source>
</evidence>
<evidence type="ECO:0000313" key="3">
    <source>
        <dbReference type="Proteomes" id="UP001148018"/>
    </source>
</evidence>
<organism evidence="2 3">
    <name type="scientific">Muraenolepis orangiensis</name>
    <name type="common">Patagonian moray cod</name>
    <dbReference type="NCBI Taxonomy" id="630683"/>
    <lineage>
        <taxon>Eukaryota</taxon>
        <taxon>Metazoa</taxon>
        <taxon>Chordata</taxon>
        <taxon>Craniata</taxon>
        <taxon>Vertebrata</taxon>
        <taxon>Euteleostomi</taxon>
        <taxon>Actinopterygii</taxon>
        <taxon>Neopterygii</taxon>
        <taxon>Teleostei</taxon>
        <taxon>Neoteleostei</taxon>
        <taxon>Acanthomorphata</taxon>
        <taxon>Zeiogadaria</taxon>
        <taxon>Gadariae</taxon>
        <taxon>Gadiformes</taxon>
        <taxon>Muraenolepidoidei</taxon>
        <taxon>Muraenolepididae</taxon>
        <taxon>Muraenolepis</taxon>
    </lineage>
</organism>
<feature type="region of interest" description="Disordered" evidence="1">
    <location>
        <begin position="1"/>
        <end position="281"/>
    </location>
</feature>
<dbReference type="SUPFAM" id="SSF53098">
    <property type="entry name" value="Ribonuclease H-like"/>
    <property type="match status" value="1"/>
</dbReference>
<comment type="caution">
    <text evidence="2">The sequence shown here is derived from an EMBL/GenBank/DDBJ whole genome shotgun (WGS) entry which is preliminary data.</text>
</comment>
<reference evidence="2" key="1">
    <citation type="submission" date="2022-07" db="EMBL/GenBank/DDBJ databases">
        <title>Chromosome-level genome of Muraenolepis orangiensis.</title>
        <authorList>
            <person name="Kim J."/>
        </authorList>
    </citation>
    <scope>NUCLEOTIDE SEQUENCE</scope>
    <source>
        <strain evidence="2">KU_S4_2022</strain>
        <tissue evidence="2">Muscle</tissue>
    </source>
</reference>
<dbReference type="Proteomes" id="UP001148018">
    <property type="component" value="Unassembled WGS sequence"/>
</dbReference>
<name>A0A9Q0I9W2_9TELE</name>
<gene>
    <name evidence="2" type="ORF">NHX12_009851</name>
</gene>
<sequence>QEEEEGQKEEEEGQQEEEEGQKEEEEGQQEEEEGQQEEEEGQQEEEEGQQEEEGGQQEEEEGQKEEEEGQQEEEEGQKEEEEGQQEEEGGQKEEEEGQQEEEEGQKEEEEGQQEEEEGQQEEEEGQQEEEEGQQEEEEGQKEEEEGQQEEEEGQQEEEEGQQEEEEGQKEEEEGQKEEEEGQQEEEEGQKEEEEGQQEEEEGQKEEEEGQQEEEEGQQEEEEGQQEEEEGQKEEEEGQQEEEEGQQEEEEGQKEEEEAEQEEPPLVGGEEEEQKGGGRHTHTHTHAIYRDLQALASKNLSEDLSETLSTVVKIVNFIKGRPTNKRLFADLCEDEAHQTLLLHTEVRWLSRGRVLARFVELKEKIEEFLQTRNRALSEQVTESFWIKTAYLADIFSLYNETNKRLQGVESNIIQCKEALDAFVRKLEYRVGKMERGELQQFPLLLKQSRNNPETVPVSVRREFIRHMNALQKEIKSRFADIDEYVFKELWVLDPFIAKVEDVEYLDCEDELTDIQADSLSKKYFQEKGFKKFWIVKGPSLAPKLTLHATTKIILPFSTTYLSETAFSALVAIKTKARNTLDVHNDFRLAVTHITRTFHPWLRACKPKVHINEPLEPRLLSATCSMADKHLI</sequence>
<protein>
    <submittedName>
        <fullName evidence="2">Uncharacterized protein</fullName>
    </submittedName>
</protein>
<dbReference type="PANTHER" id="PTHR45913">
    <property type="entry name" value="EPM2A-INTERACTING PROTEIN 1"/>
    <property type="match status" value="1"/>
</dbReference>
<accession>A0A9Q0I9W2</accession>
<feature type="non-terminal residue" evidence="2">
    <location>
        <position position="1"/>
    </location>
</feature>
<dbReference type="EMBL" id="JANIIK010000115">
    <property type="protein sequence ID" value="KAJ3589001.1"/>
    <property type="molecule type" value="Genomic_DNA"/>
</dbReference>
<keyword evidence="3" id="KW-1185">Reference proteome</keyword>
<dbReference type="AlphaFoldDB" id="A0A9Q0I9W2"/>